<reference evidence="3" key="1">
    <citation type="submission" date="2020-03" db="EMBL/GenBank/DDBJ databases">
        <title>The deep terrestrial virosphere.</title>
        <authorList>
            <person name="Holmfeldt K."/>
            <person name="Nilsson E."/>
            <person name="Simone D."/>
            <person name="Lopez-Fernandez M."/>
            <person name="Wu X."/>
            <person name="de Brujin I."/>
            <person name="Lundin D."/>
            <person name="Andersson A."/>
            <person name="Bertilsson S."/>
            <person name="Dopson M."/>
        </authorList>
    </citation>
    <scope>NUCLEOTIDE SEQUENCE</scope>
    <source>
        <strain evidence="3">MM415B02992</strain>
    </source>
</reference>
<keyword evidence="2" id="KW-1133">Transmembrane helix</keyword>
<feature type="compositionally biased region" description="Basic and acidic residues" evidence="1">
    <location>
        <begin position="243"/>
        <end position="253"/>
    </location>
</feature>
<feature type="transmembrane region" description="Helical" evidence="2">
    <location>
        <begin position="87"/>
        <end position="115"/>
    </location>
</feature>
<gene>
    <name evidence="3" type="ORF">MM415B02992_0006</name>
</gene>
<protein>
    <submittedName>
        <fullName evidence="3">Uncharacterized protein</fullName>
    </submittedName>
</protein>
<sequence>MRFGSKVNGRLVAVPETAGDKLTNPGEVYQFDIYTENAFHEQDSELIAGQLMQLENQVADLKIEYIETFPDDGIVTVQIRDAGPGQIMLSGLASLIPVLFIVIGIFVAGFILWQALETNPILLWLGLLAGGVIIFYTFIGGKITPTQVRVSKAKDDKSENFRQKLASLDKERIAYENRSEQARHNKDQELTDVRTLQAEIKELKSKRDKQKTTKDKAAVSREITKVKDRLEAKKTKAEKYEKEMNEASAEAKRASNLYKTLS</sequence>
<evidence type="ECO:0000256" key="2">
    <source>
        <dbReference type="SAM" id="Phobius"/>
    </source>
</evidence>
<feature type="transmembrane region" description="Helical" evidence="2">
    <location>
        <begin position="121"/>
        <end position="139"/>
    </location>
</feature>
<evidence type="ECO:0000256" key="1">
    <source>
        <dbReference type="SAM" id="MobiDB-lite"/>
    </source>
</evidence>
<accession>A0A6M3KZN4</accession>
<dbReference type="EMBL" id="MT142707">
    <property type="protein sequence ID" value="QJA87450.1"/>
    <property type="molecule type" value="Genomic_DNA"/>
</dbReference>
<feature type="region of interest" description="Disordered" evidence="1">
    <location>
        <begin position="243"/>
        <end position="262"/>
    </location>
</feature>
<evidence type="ECO:0000313" key="3">
    <source>
        <dbReference type="EMBL" id="QJA87450.1"/>
    </source>
</evidence>
<keyword evidence="2" id="KW-0812">Transmembrane</keyword>
<dbReference type="AlphaFoldDB" id="A0A6M3KZN4"/>
<proteinExistence type="predicted"/>
<organism evidence="3">
    <name type="scientific">viral metagenome</name>
    <dbReference type="NCBI Taxonomy" id="1070528"/>
    <lineage>
        <taxon>unclassified sequences</taxon>
        <taxon>metagenomes</taxon>
        <taxon>organismal metagenomes</taxon>
    </lineage>
</organism>
<name>A0A6M3KZN4_9ZZZZ</name>
<keyword evidence="2" id="KW-0472">Membrane</keyword>